<organism evidence="3 4">
    <name type="scientific">Mycolicibacterium duvalii</name>
    <dbReference type="NCBI Taxonomy" id="39688"/>
    <lineage>
        <taxon>Bacteria</taxon>
        <taxon>Bacillati</taxon>
        <taxon>Actinomycetota</taxon>
        <taxon>Actinomycetes</taxon>
        <taxon>Mycobacteriales</taxon>
        <taxon>Mycobacteriaceae</taxon>
        <taxon>Mycolicibacterium</taxon>
    </lineage>
</organism>
<feature type="domain" description="DUF4333" evidence="2">
    <location>
        <begin position="19"/>
        <end position="96"/>
    </location>
</feature>
<gene>
    <name evidence="3" type="ORF">MDUV_34550</name>
</gene>
<keyword evidence="4" id="KW-1185">Reference proteome</keyword>
<feature type="chain" id="PRO_5029561281" description="DUF4333 domain-containing protein" evidence="1">
    <location>
        <begin position="29"/>
        <end position="175"/>
    </location>
</feature>
<evidence type="ECO:0000313" key="4">
    <source>
        <dbReference type="Proteomes" id="UP000467006"/>
    </source>
</evidence>
<keyword evidence="1" id="KW-0732">Signal</keyword>
<dbReference type="AlphaFoldDB" id="A0A7I7K3E0"/>
<dbReference type="EMBL" id="AP022563">
    <property type="protein sequence ID" value="BBX18595.1"/>
    <property type="molecule type" value="Genomic_DNA"/>
</dbReference>
<accession>A0A7I7K3E0</accession>
<sequence length="175" mass="18704">MFAAASRLTRFAALAPALLVTACSFSFSAGGPDYDKLESGIADKLDDTYAQISRSTSGVTCPRSQPRPSAGDTFLCHAELDGEQVRVEVTVEDDDGNVRFDTLDIVFDMAKTAALLDADIEEQVGFPVTVQCGDGLKVVPRGGAFTCTAVDRKFVEKTVQVAVDSDGNDNWQIVD</sequence>
<dbReference type="Pfam" id="PF14230">
    <property type="entry name" value="DUF4333"/>
    <property type="match status" value="1"/>
</dbReference>
<dbReference type="Proteomes" id="UP000467006">
    <property type="component" value="Chromosome"/>
</dbReference>
<evidence type="ECO:0000256" key="1">
    <source>
        <dbReference type="SAM" id="SignalP"/>
    </source>
</evidence>
<feature type="signal peptide" evidence="1">
    <location>
        <begin position="1"/>
        <end position="28"/>
    </location>
</feature>
<reference evidence="3 4" key="1">
    <citation type="journal article" date="2019" name="Emerg. Microbes Infect.">
        <title>Comprehensive subspecies identification of 175 nontuberculous mycobacteria species based on 7547 genomic profiles.</title>
        <authorList>
            <person name="Matsumoto Y."/>
            <person name="Kinjo T."/>
            <person name="Motooka D."/>
            <person name="Nabeya D."/>
            <person name="Jung N."/>
            <person name="Uechi K."/>
            <person name="Horii T."/>
            <person name="Iida T."/>
            <person name="Fujita J."/>
            <person name="Nakamura S."/>
        </authorList>
    </citation>
    <scope>NUCLEOTIDE SEQUENCE [LARGE SCALE GENOMIC DNA]</scope>
    <source>
        <strain evidence="3 4">JCM 6396</strain>
    </source>
</reference>
<dbReference type="PROSITE" id="PS51257">
    <property type="entry name" value="PROKAR_LIPOPROTEIN"/>
    <property type="match status" value="1"/>
</dbReference>
<dbReference type="KEGG" id="mdu:MDUV_34550"/>
<evidence type="ECO:0000313" key="3">
    <source>
        <dbReference type="EMBL" id="BBX18595.1"/>
    </source>
</evidence>
<dbReference type="InterPro" id="IPR025637">
    <property type="entry name" value="DUF4333"/>
</dbReference>
<dbReference type="RefSeq" id="WP_234815214.1">
    <property type="nucleotide sequence ID" value="NZ_AP022563.1"/>
</dbReference>
<proteinExistence type="predicted"/>
<name>A0A7I7K3E0_9MYCO</name>
<evidence type="ECO:0000259" key="2">
    <source>
        <dbReference type="Pfam" id="PF14230"/>
    </source>
</evidence>
<protein>
    <recommendedName>
        <fullName evidence="2">DUF4333 domain-containing protein</fullName>
    </recommendedName>
</protein>